<evidence type="ECO:0000313" key="2">
    <source>
        <dbReference type="EMBL" id="PSN60280.1"/>
    </source>
</evidence>
<accession>A0A2T2N4G0</accession>
<dbReference type="Proteomes" id="UP000240883">
    <property type="component" value="Unassembled WGS sequence"/>
</dbReference>
<dbReference type="SUPFAM" id="SSF53474">
    <property type="entry name" value="alpha/beta-Hydrolases"/>
    <property type="match status" value="1"/>
</dbReference>
<sequence>MSKPAIVLAHGAWHTPEAFGLVTKRLEDAGYSVHGRKLPSVGNDNPPEDLSQDITAVQELVTEAIGDGNDVIVIPHSWAGIIVASALSGWGKKEREERGLKGGVVKFAYICAFMIPENVSLMDAIQHQVPHWWDFDGPYTIANDPNVFYNDLSREEQQKWMSKLETHAYATKKAKSTAAAWKEIPTWYLVCEDDNAIPVAAQEAMVDGAKAMGADVQAERIKASHSPFLSQPDVVANWVRRAAGEKL</sequence>
<keyword evidence="2" id="KW-0378">Hydrolase</keyword>
<dbReference type="InterPro" id="IPR052897">
    <property type="entry name" value="Sec-Metab_Biosynth_Hydrolase"/>
</dbReference>
<dbReference type="OrthoDB" id="1263307at2759"/>
<dbReference type="PANTHER" id="PTHR37017">
    <property type="entry name" value="AB HYDROLASE-1 DOMAIN-CONTAINING PROTEIN-RELATED"/>
    <property type="match status" value="1"/>
</dbReference>
<proteinExistence type="predicted"/>
<dbReference type="PANTHER" id="PTHR37017:SF11">
    <property type="entry name" value="ESTERASE_LIPASE_THIOESTERASE DOMAIN-CONTAINING PROTEIN"/>
    <property type="match status" value="1"/>
</dbReference>
<dbReference type="InterPro" id="IPR000073">
    <property type="entry name" value="AB_hydrolase_1"/>
</dbReference>
<protein>
    <submittedName>
        <fullName evidence="2">Alpha/beta-hydrolase</fullName>
    </submittedName>
</protein>
<dbReference type="InterPro" id="IPR029058">
    <property type="entry name" value="AB_hydrolase_fold"/>
</dbReference>
<dbReference type="Pfam" id="PF12697">
    <property type="entry name" value="Abhydrolase_6"/>
    <property type="match status" value="1"/>
</dbReference>
<organism evidence="2 3">
    <name type="scientific">Corynespora cassiicola Philippines</name>
    <dbReference type="NCBI Taxonomy" id="1448308"/>
    <lineage>
        <taxon>Eukaryota</taxon>
        <taxon>Fungi</taxon>
        <taxon>Dikarya</taxon>
        <taxon>Ascomycota</taxon>
        <taxon>Pezizomycotina</taxon>
        <taxon>Dothideomycetes</taxon>
        <taxon>Pleosporomycetidae</taxon>
        <taxon>Pleosporales</taxon>
        <taxon>Corynesporascaceae</taxon>
        <taxon>Corynespora</taxon>
    </lineage>
</organism>
<evidence type="ECO:0000313" key="3">
    <source>
        <dbReference type="Proteomes" id="UP000240883"/>
    </source>
</evidence>
<feature type="domain" description="AB hydrolase-1" evidence="1">
    <location>
        <begin position="6"/>
        <end position="237"/>
    </location>
</feature>
<evidence type="ECO:0000259" key="1">
    <source>
        <dbReference type="Pfam" id="PF12697"/>
    </source>
</evidence>
<keyword evidence="3" id="KW-1185">Reference proteome</keyword>
<dbReference type="Gene3D" id="3.40.50.1820">
    <property type="entry name" value="alpha/beta hydrolase"/>
    <property type="match status" value="1"/>
</dbReference>
<reference evidence="2 3" key="1">
    <citation type="journal article" date="2018" name="Front. Microbiol.">
        <title>Genome-Wide Analysis of Corynespora cassiicola Leaf Fall Disease Putative Effectors.</title>
        <authorList>
            <person name="Lopez D."/>
            <person name="Ribeiro S."/>
            <person name="Label P."/>
            <person name="Fumanal B."/>
            <person name="Venisse J.S."/>
            <person name="Kohler A."/>
            <person name="de Oliveira R.R."/>
            <person name="Labutti K."/>
            <person name="Lipzen A."/>
            <person name="Lail K."/>
            <person name="Bauer D."/>
            <person name="Ohm R.A."/>
            <person name="Barry K.W."/>
            <person name="Spatafora J."/>
            <person name="Grigoriev I.V."/>
            <person name="Martin F.M."/>
            <person name="Pujade-Renaud V."/>
        </authorList>
    </citation>
    <scope>NUCLEOTIDE SEQUENCE [LARGE SCALE GENOMIC DNA]</scope>
    <source>
        <strain evidence="2 3">Philippines</strain>
    </source>
</reference>
<dbReference type="EMBL" id="KZ678150">
    <property type="protein sequence ID" value="PSN60280.1"/>
    <property type="molecule type" value="Genomic_DNA"/>
</dbReference>
<name>A0A2T2N4G0_CORCC</name>
<gene>
    <name evidence="2" type="ORF">BS50DRAFT_507036</name>
</gene>
<dbReference type="GO" id="GO:0016787">
    <property type="term" value="F:hydrolase activity"/>
    <property type="evidence" value="ECO:0007669"/>
    <property type="project" value="UniProtKB-KW"/>
</dbReference>
<dbReference type="AlphaFoldDB" id="A0A2T2N4G0"/>